<keyword evidence="5" id="KW-0283">Flagellar rotation</keyword>
<organism evidence="9 10">
    <name type="scientific">Cerasibacillus quisquiliarum</name>
    <dbReference type="NCBI Taxonomy" id="227865"/>
    <lineage>
        <taxon>Bacteria</taxon>
        <taxon>Bacillati</taxon>
        <taxon>Bacillota</taxon>
        <taxon>Bacilli</taxon>
        <taxon>Bacillales</taxon>
        <taxon>Bacillaceae</taxon>
        <taxon>Cerasibacillus</taxon>
    </lineage>
</organism>
<dbReference type="InterPro" id="IPR001543">
    <property type="entry name" value="FliN-like_C"/>
</dbReference>
<dbReference type="GO" id="GO:0009425">
    <property type="term" value="C:bacterial-type flagellum basal body"/>
    <property type="evidence" value="ECO:0007669"/>
    <property type="project" value="InterPro"/>
</dbReference>
<keyword evidence="3" id="KW-1003">Cell membrane</keyword>
<dbReference type="Gene3D" id="3.40.1550.10">
    <property type="entry name" value="CheC-like"/>
    <property type="match status" value="1"/>
</dbReference>
<keyword evidence="4" id="KW-0145">Chemotaxis</keyword>
<proteinExistence type="inferred from homology"/>
<dbReference type="InterPro" id="IPR036429">
    <property type="entry name" value="SpoA-like_sf"/>
</dbReference>
<feature type="domain" description="Flagellar motor switch protein FliN-like C-terminal" evidence="7">
    <location>
        <begin position="297"/>
        <end position="367"/>
    </location>
</feature>
<evidence type="ECO:0000256" key="1">
    <source>
        <dbReference type="ARBA" id="ARBA00004413"/>
    </source>
</evidence>
<dbReference type="PANTHER" id="PTHR43484:SF1">
    <property type="entry name" value="FLAGELLAR MOTOR SWITCH PROTEIN FLIN"/>
    <property type="match status" value="1"/>
</dbReference>
<evidence type="ECO:0000259" key="8">
    <source>
        <dbReference type="Pfam" id="PF04509"/>
    </source>
</evidence>
<feature type="domain" description="CheC-like protein" evidence="8">
    <location>
        <begin position="34"/>
        <end position="71"/>
    </location>
</feature>
<dbReference type="GO" id="GO:0071973">
    <property type="term" value="P:bacterial-type flagellum-dependent cell motility"/>
    <property type="evidence" value="ECO:0007669"/>
    <property type="project" value="InterPro"/>
</dbReference>
<dbReference type="InterPro" id="IPR007597">
    <property type="entry name" value="CheC"/>
</dbReference>
<dbReference type="AlphaFoldDB" id="A0A511UV21"/>
<gene>
    <name evidence="9" type="primary">fliY</name>
    <name evidence="9" type="ORF">CQU01_06750</name>
</gene>
<feature type="domain" description="CheC-like protein" evidence="8">
    <location>
        <begin position="131"/>
        <end position="166"/>
    </location>
</feature>
<dbReference type="GO" id="GO:0006935">
    <property type="term" value="P:chemotaxis"/>
    <property type="evidence" value="ECO:0007669"/>
    <property type="project" value="UniProtKB-KW"/>
</dbReference>
<dbReference type="InterPro" id="IPR001172">
    <property type="entry name" value="FliN_T3SS_HrcQb"/>
</dbReference>
<keyword evidence="9" id="KW-0282">Flagellum</keyword>
<dbReference type="Gene3D" id="2.30.330.10">
    <property type="entry name" value="SpoA-like"/>
    <property type="match status" value="1"/>
</dbReference>
<dbReference type="Pfam" id="PF01052">
    <property type="entry name" value="FliMN_C"/>
    <property type="match status" value="1"/>
</dbReference>
<sequence length="377" mass="41669">MMDDGMLSQDEIDALLNVGSDDHEENIDQVLTSIEEDTIGEIGNISFGSSATTLSTLLGQKVEITTPKVSIVSRSEIDATFNFEHVCVSVQYVDGFSGDNLFVIKTKDAAVIADIMLGGTGENPESELNEIHLSAVQEAMNQMMGTAATSMSTVFEKKIDISPPKIETKTMDELEKTDSLGDTESLVKVAFQLKVGDLVDSKIMQVIPLPFAKEMANELLEMSQAKQEVSETKTVVDKKEPVKIEERPMRQMEKKVQQSTQFIGQPVYTENAQVEKAVLSEFPNVQLEQQEQRNLDMLLDIPLRVTVELGRTKRTVKDILGLTSGSIVELDKLAGEPVDILVNEKLIAKGEVVVIDENFGVRITDIMNQSERIMNLK</sequence>
<reference evidence="9 10" key="1">
    <citation type="submission" date="2019-07" db="EMBL/GenBank/DDBJ databases">
        <title>Whole genome shotgun sequence of Cerasibacillus quisquiliarum NBRC 102429.</title>
        <authorList>
            <person name="Hosoyama A."/>
            <person name="Uohara A."/>
            <person name="Ohji S."/>
            <person name="Ichikawa N."/>
        </authorList>
    </citation>
    <scope>NUCLEOTIDE SEQUENCE [LARGE SCALE GENOMIC DNA]</scope>
    <source>
        <strain evidence="9 10">NBRC 102429</strain>
    </source>
</reference>
<evidence type="ECO:0000256" key="6">
    <source>
        <dbReference type="ARBA" id="ARBA00023136"/>
    </source>
</evidence>
<dbReference type="PRINTS" id="PR00956">
    <property type="entry name" value="FLGMOTORFLIN"/>
</dbReference>
<dbReference type="SUPFAM" id="SSF101801">
    <property type="entry name" value="Surface presentation of antigens (SPOA)"/>
    <property type="match status" value="1"/>
</dbReference>
<name>A0A511UV21_9BACI</name>
<keyword evidence="9" id="KW-0969">Cilium</keyword>
<dbReference type="InterPro" id="IPR051469">
    <property type="entry name" value="FliN/MopA/SpaO"/>
</dbReference>
<dbReference type="InterPro" id="IPR012826">
    <property type="entry name" value="FliN"/>
</dbReference>
<keyword evidence="10" id="KW-1185">Reference proteome</keyword>
<dbReference type="SUPFAM" id="SSF103039">
    <property type="entry name" value="CheC-like"/>
    <property type="match status" value="1"/>
</dbReference>
<dbReference type="NCBIfam" id="TIGR02480">
    <property type="entry name" value="fliN"/>
    <property type="match status" value="1"/>
</dbReference>
<keyword evidence="9" id="KW-0966">Cell projection</keyword>
<evidence type="ECO:0000256" key="2">
    <source>
        <dbReference type="ARBA" id="ARBA00009226"/>
    </source>
</evidence>
<keyword evidence="6" id="KW-0472">Membrane</keyword>
<evidence type="ECO:0000256" key="5">
    <source>
        <dbReference type="ARBA" id="ARBA00022779"/>
    </source>
</evidence>
<dbReference type="CDD" id="cd17907">
    <property type="entry name" value="FliY_FliN-Y"/>
    <property type="match status" value="1"/>
</dbReference>
<evidence type="ECO:0000259" key="7">
    <source>
        <dbReference type="Pfam" id="PF01052"/>
    </source>
</evidence>
<dbReference type="GO" id="GO:0016787">
    <property type="term" value="F:hydrolase activity"/>
    <property type="evidence" value="ECO:0007669"/>
    <property type="project" value="InterPro"/>
</dbReference>
<dbReference type="RefSeq" id="WP_146935698.1">
    <property type="nucleotide sequence ID" value="NZ_BJXW01000008.1"/>
</dbReference>
<dbReference type="Proteomes" id="UP000321491">
    <property type="component" value="Unassembled WGS sequence"/>
</dbReference>
<evidence type="ECO:0000313" key="9">
    <source>
        <dbReference type="EMBL" id="GEN30437.1"/>
    </source>
</evidence>
<dbReference type="PANTHER" id="PTHR43484">
    <property type="match status" value="1"/>
</dbReference>
<dbReference type="GO" id="GO:0003774">
    <property type="term" value="F:cytoskeletal motor activity"/>
    <property type="evidence" value="ECO:0007669"/>
    <property type="project" value="InterPro"/>
</dbReference>
<dbReference type="Pfam" id="PF04509">
    <property type="entry name" value="CheC"/>
    <property type="match status" value="2"/>
</dbReference>
<comment type="subcellular location">
    <subcellularLocation>
        <location evidence="1">Cell membrane</location>
        <topology evidence="1">Peripheral membrane protein</topology>
        <orientation evidence="1">Cytoplasmic side</orientation>
    </subcellularLocation>
</comment>
<dbReference type="GO" id="GO:0005886">
    <property type="term" value="C:plasma membrane"/>
    <property type="evidence" value="ECO:0007669"/>
    <property type="project" value="UniProtKB-SubCell"/>
</dbReference>
<dbReference type="EMBL" id="BJXW01000008">
    <property type="protein sequence ID" value="GEN30437.1"/>
    <property type="molecule type" value="Genomic_DNA"/>
</dbReference>
<protein>
    <submittedName>
        <fullName evidence="9">Flagellar motor switch phosphatase FliY</fullName>
    </submittedName>
</protein>
<dbReference type="OrthoDB" id="9773459at2"/>
<evidence type="ECO:0000313" key="10">
    <source>
        <dbReference type="Proteomes" id="UP000321491"/>
    </source>
</evidence>
<dbReference type="InterPro" id="IPR028976">
    <property type="entry name" value="CheC-like_sf"/>
</dbReference>
<comment type="caution">
    <text evidence="9">The sequence shown here is derived from an EMBL/GenBank/DDBJ whole genome shotgun (WGS) entry which is preliminary data.</text>
</comment>
<accession>A0A511UV21</accession>
<dbReference type="NCBIfam" id="NF005995">
    <property type="entry name" value="PRK08119.1"/>
    <property type="match status" value="1"/>
</dbReference>
<evidence type="ECO:0000256" key="3">
    <source>
        <dbReference type="ARBA" id="ARBA00022475"/>
    </source>
</evidence>
<comment type="similarity">
    <text evidence="2">Belongs to the FliN/MopA/SpaO family.</text>
</comment>
<evidence type="ECO:0000256" key="4">
    <source>
        <dbReference type="ARBA" id="ARBA00022500"/>
    </source>
</evidence>